<comment type="caution">
    <text evidence="3">The sequence shown here is derived from an EMBL/GenBank/DDBJ whole genome shotgun (WGS) entry which is preliminary data.</text>
</comment>
<dbReference type="InterPro" id="IPR010982">
    <property type="entry name" value="Lambda_DNA-bd_dom_sf"/>
</dbReference>
<evidence type="ECO:0000259" key="2">
    <source>
        <dbReference type="PROSITE" id="PS50943"/>
    </source>
</evidence>
<dbReference type="Proteomes" id="UP000231516">
    <property type="component" value="Unassembled WGS sequence"/>
</dbReference>
<dbReference type="RefSeq" id="WP_099591679.1">
    <property type="nucleotide sequence ID" value="NZ_MDGM01000007.1"/>
</dbReference>
<proteinExistence type="predicted"/>
<dbReference type="SMART" id="SM00530">
    <property type="entry name" value="HTH_XRE"/>
    <property type="match status" value="1"/>
</dbReference>
<dbReference type="AlphaFoldDB" id="A0A2G5KBC8"/>
<keyword evidence="1" id="KW-0238">DNA-binding</keyword>
<sequence length="130" mass="14369">MTNQKPDSTEFFNEDVATFGDRLEAARNAKGLTTTALAEKLGVKKKTVKAWENDTVEPRANRIQMLAGLLNVSIIWLINGEANGTENVAQSFDRPEGVNDTLGEIASLKSTLTHALERLDNLETRLRDLN</sequence>
<evidence type="ECO:0000313" key="4">
    <source>
        <dbReference type="Proteomes" id="UP000231516"/>
    </source>
</evidence>
<organism evidence="3 4">
    <name type="scientific">Paramylibacter kogurei</name>
    <dbReference type="NCBI Taxonomy" id="1889778"/>
    <lineage>
        <taxon>Bacteria</taxon>
        <taxon>Pseudomonadati</taxon>
        <taxon>Pseudomonadota</taxon>
        <taxon>Alphaproteobacteria</taxon>
        <taxon>Rhodobacterales</taxon>
        <taxon>Paracoccaceae</taxon>
        <taxon>Paramylibacter</taxon>
    </lineage>
</organism>
<dbReference type="Pfam" id="PF01381">
    <property type="entry name" value="HTH_3"/>
    <property type="match status" value="1"/>
</dbReference>
<dbReference type="InterPro" id="IPR001387">
    <property type="entry name" value="Cro/C1-type_HTH"/>
</dbReference>
<dbReference type="EMBL" id="MDGM01000007">
    <property type="protein sequence ID" value="PIB25934.1"/>
    <property type="molecule type" value="Genomic_DNA"/>
</dbReference>
<reference evidence="3 4" key="1">
    <citation type="submission" date="2016-08" db="EMBL/GenBank/DDBJ databases">
        <title>Draft genome of Amylibacter sp. strain 4G11.</title>
        <authorList>
            <person name="Wong S.-K."/>
            <person name="Hamasaki K."/>
            <person name="Yoshizawa S."/>
        </authorList>
    </citation>
    <scope>NUCLEOTIDE SEQUENCE [LARGE SCALE GENOMIC DNA]</scope>
    <source>
        <strain evidence="3 4">4G11</strain>
    </source>
</reference>
<dbReference type="Gene3D" id="1.10.260.40">
    <property type="entry name" value="lambda repressor-like DNA-binding domains"/>
    <property type="match status" value="1"/>
</dbReference>
<name>A0A2G5KBC8_9RHOB</name>
<evidence type="ECO:0000256" key="1">
    <source>
        <dbReference type="ARBA" id="ARBA00023125"/>
    </source>
</evidence>
<dbReference type="SUPFAM" id="SSF47413">
    <property type="entry name" value="lambda repressor-like DNA-binding domains"/>
    <property type="match status" value="1"/>
</dbReference>
<accession>A0A2G5KBC8</accession>
<dbReference type="CDD" id="cd00093">
    <property type="entry name" value="HTH_XRE"/>
    <property type="match status" value="1"/>
</dbReference>
<dbReference type="PANTHER" id="PTHR46558:SF13">
    <property type="entry name" value="HTH-TYPE TRANSCRIPTIONAL REGULATOR IMMR"/>
    <property type="match status" value="1"/>
</dbReference>
<dbReference type="GO" id="GO:0003677">
    <property type="term" value="F:DNA binding"/>
    <property type="evidence" value="ECO:0007669"/>
    <property type="project" value="UniProtKB-KW"/>
</dbReference>
<feature type="domain" description="HTH cro/C1-type" evidence="2">
    <location>
        <begin position="23"/>
        <end position="77"/>
    </location>
</feature>
<keyword evidence="4" id="KW-1185">Reference proteome</keyword>
<gene>
    <name evidence="3" type="ORF">BFP76_13160</name>
</gene>
<dbReference type="PROSITE" id="PS50943">
    <property type="entry name" value="HTH_CROC1"/>
    <property type="match status" value="1"/>
</dbReference>
<dbReference type="PANTHER" id="PTHR46558">
    <property type="entry name" value="TRACRIPTIONAL REGULATORY PROTEIN-RELATED-RELATED"/>
    <property type="match status" value="1"/>
</dbReference>
<dbReference type="OrthoDB" id="5659783at2"/>
<evidence type="ECO:0000313" key="3">
    <source>
        <dbReference type="EMBL" id="PIB25934.1"/>
    </source>
</evidence>
<protein>
    <submittedName>
        <fullName evidence="3">Transcriptional regulator</fullName>
    </submittedName>
</protein>